<gene>
    <name evidence="2" type="ORF">MARPO_0137s0028</name>
</gene>
<evidence type="ECO:0000256" key="1">
    <source>
        <dbReference type="SAM" id="Phobius"/>
    </source>
</evidence>
<feature type="transmembrane region" description="Helical" evidence="1">
    <location>
        <begin position="6"/>
        <end position="26"/>
    </location>
</feature>
<reference evidence="3" key="1">
    <citation type="journal article" date="2017" name="Cell">
        <title>Insights into land plant evolution garnered from the Marchantia polymorpha genome.</title>
        <authorList>
            <person name="Bowman J.L."/>
            <person name="Kohchi T."/>
            <person name="Yamato K.T."/>
            <person name="Jenkins J."/>
            <person name="Shu S."/>
            <person name="Ishizaki K."/>
            <person name="Yamaoka S."/>
            <person name="Nishihama R."/>
            <person name="Nakamura Y."/>
            <person name="Berger F."/>
            <person name="Adam C."/>
            <person name="Aki S.S."/>
            <person name="Althoff F."/>
            <person name="Araki T."/>
            <person name="Arteaga-Vazquez M.A."/>
            <person name="Balasubrmanian S."/>
            <person name="Barry K."/>
            <person name="Bauer D."/>
            <person name="Boehm C.R."/>
            <person name="Briginshaw L."/>
            <person name="Caballero-Perez J."/>
            <person name="Catarino B."/>
            <person name="Chen F."/>
            <person name="Chiyoda S."/>
            <person name="Chovatia M."/>
            <person name="Davies K.M."/>
            <person name="Delmans M."/>
            <person name="Demura T."/>
            <person name="Dierschke T."/>
            <person name="Dolan L."/>
            <person name="Dorantes-Acosta A.E."/>
            <person name="Eklund D.M."/>
            <person name="Florent S.N."/>
            <person name="Flores-Sandoval E."/>
            <person name="Fujiyama A."/>
            <person name="Fukuzawa H."/>
            <person name="Galik B."/>
            <person name="Grimanelli D."/>
            <person name="Grimwood J."/>
            <person name="Grossniklaus U."/>
            <person name="Hamada T."/>
            <person name="Haseloff J."/>
            <person name="Hetherington A.J."/>
            <person name="Higo A."/>
            <person name="Hirakawa Y."/>
            <person name="Hundley H.N."/>
            <person name="Ikeda Y."/>
            <person name="Inoue K."/>
            <person name="Inoue S.I."/>
            <person name="Ishida S."/>
            <person name="Jia Q."/>
            <person name="Kakita M."/>
            <person name="Kanazawa T."/>
            <person name="Kawai Y."/>
            <person name="Kawashima T."/>
            <person name="Kennedy M."/>
            <person name="Kinose K."/>
            <person name="Kinoshita T."/>
            <person name="Kohara Y."/>
            <person name="Koide E."/>
            <person name="Komatsu K."/>
            <person name="Kopischke S."/>
            <person name="Kubo M."/>
            <person name="Kyozuka J."/>
            <person name="Lagercrantz U."/>
            <person name="Lin S.S."/>
            <person name="Lindquist E."/>
            <person name="Lipzen A.M."/>
            <person name="Lu C.W."/>
            <person name="De Luna E."/>
            <person name="Martienssen R.A."/>
            <person name="Minamino N."/>
            <person name="Mizutani M."/>
            <person name="Mizutani M."/>
            <person name="Mochizuki N."/>
            <person name="Monte I."/>
            <person name="Mosher R."/>
            <person name="Nagasaki H."/>
            <person name="Nakagami H."/>
            <person name="Naramoto S."/>
            <person name="Nishitani K."/>
            <person name="Ohtani M."/>
            <person name="Okamoto T."/>
            <person name="Okumura M."/>
            <person name="Phillips J."/>
            <person name="Pollak B."/>
            <person name="Reinders A."/>
            <person name="Rovekamp M."/>
            <person name="Sano R."/>
            <person name="Sawa S."/>
            <person name="Schmid M.W."/>
            <person name="Shirakawa M."/>
            <person name="Solano R."/>
            <person name="Spunde A."/>
            <person name="Suetsugu N."/>
            <person name="Sugano S."/>
            <person name="Sugiyama A."/>
            <person name="Sun R."/>
            <person name="Suzuki Y."/>
            <person name="Takenaka M."/>
            <person name="Takezawa D."/>
            <person name="Tomogane H."/>
            <person name="Tsuzuki M."/>
            <person name="Ueda T."/>
            <person name="Umeda M."/>
            <person name="Ward J.M."/>
            <person name="Watanabe Y."/>
            <person name="Yazaki K."/>
            <person name="Yokoyama R."/>
            <person name="Yoshitake Y."/>
            <person name="Yotsui I."/>
            <person name="Zachgo S."/>
            <person name="Schmutz J."/>
        </authorList>
    </citation>
    <scope>NUCLEOTIDE SEQUENCE [LARGE SCALE GENOMIC DNA]</scope>
    <source>
        <strain evidence="3">Tak-1</strain>
    </source>
</reference>
<organism evidence="2 3">
    <name type="scientific">Marchantia polymorpha</name>
    <name type="common">Common liverwort</name>
    <name type="synonym">Marchantia aquatica</name>
    <dbReference type="NCBI Taxonomy" id="3197"/>
    <lineage>
        <taxon>Eukaryota</taxon>
        <taxon>Viridiplantae</taxon>
        <taxon>Streptophyta</taxon>
        <taxon>Embryophyta</taxon>
        <taxon>Marchantiophyta</taxon>
        <taxon>Marchantiopsida</taxon>
        <taxon>Marchantiidae</taxon>
        <taxon>Marchantiales</taxon>
        <taxon>Marchantiaceae</taxon>
        <taxon>Marchantia</taxon>
    </lineage>
</organism>
<name>A0A2R6W725_MARPO</name>
<evidence type="ECO:0000313" key="3">
    <source>
        <dbReference type="Proteomes" id="UP000244005"/>
    </source>
</evidence>
<dbReference type="OrthoDB" id="1895233at2759"/>
<dbReference type="OMA" id="YWKSTAE"/>
<sequence length="91" mass="10203">MASILFQERVLGFTLGTAFGLGAYVYEQKKFWRSTRELANVYSGGQLPPPAVYVPEPIFGRRTKDQLIHAWNMGVDQTLGKLVAALSERGW</sequence>
<keyword evidence="1" id="KW-1133">Transmembrane helix</keyword>
<keyword evidence="1" id="KW-0472">Membrane</keyword>
<accession>A0A2R6W725</accession>
<dbReference type="AlphaFoldDB" id="A0A2R6W725"/>
<proteinExistence type="predicted"/>
<protein>
    <submittedName>
        <fullName evidence="2">Uncharacterized protein</fullName>
    </submittedName>
</protein>
<dbReference type="PANTHER" id="PTHR37720:SF2">
    <property type="entry name" value="OS10G0481400 PROTEIN"/>
    <property type="match status" value="1"/>
</dbReference>
<keyword evidence="3" id="KW-1185">Reference proteome</keyword>
<dbReference type="Proteomes" id="UP000244005">
    <property type="component" value="Unassembled WGS sequence"/>
</dbReference>
<dbReference type="PANTHER" id="PTHR37720">
    <property type="entry name" value="OS10G0481400 PROTEIN"/>
    <property type="match status" value="1"/>
</dbReference>
<keyword evidence="1" id="KW-0812">Transmembrane</keyword>
<dbReference type="EMBL" id="KZ772809">
    <property type="protein sequence ID" value="PTQ29661.1"/>
    <property type="molecule type" value="Genomic_DNA"/>
</dbReference>
<dbReference type="Gramene" id="Mp2g18530.1">
    <property type="protein sequence ID" value="Mp2g18530.1.cds"/>
    <property type="gene ID" value="Mp2g18530"/>
</dbReference>
<evidence type="ECO:0000313" key="2">
    <source>
        <dbReference type="EMBL" id="PTQ29661.1"/>
    </source>
</evidence>